<comment type="caution">
    <text evidence="3">The sequence shown here is derived from an EMBL/GenBank/DDBJ whole genome shotgun (WGS) entry which is preliminary data.</text>
</comment>
<dbReference type="Proteomes" id="UP000269265">
    <property type="component" value="Unassembled WGS sequence"/>
</dbReference>
<evidence type="ECO:0000256" key="1">
    <source>
        <dbReference type="SAM" id="MobiDB-lite"/>
    </source>
</evidence>
<evidence type="ECO:0000259" key="2">
    <source>
        <dbReference type="Pfam" id="PF07589"/>
    </source>
</evidence>
<dbReference type="EMBL" id="RSED01000010">
    <property type="protein sequence ID" value="RRS03706.1"/>
    <property type="molecule type" value="Genomic_DNA"/>
</dbReference>
<keyword evidence="4" id="KW-1185">Reference proteome</keyword>
<accession>A0A426V9U6</accession>
<dbReference type="NCBIfam" id="TIGR02595">
    <property type="entry name" value="PEP_CTERM"/>
    <property type="match status" value="1"/>
</dbReference>
<evidence type="ECO:0000313" key="3">
    <source>
        <dbReference type="EMBL" id="RRS03706.1"/>
    </source>
</evidence>
<dbReference type="InterPro" id="IPR013424">
    <property type="entry name" value="Ice-binding_C"/>
</dbReference>
<feature type="domain" description="Ice-binding protein C-terminal" evidence="2">
    <location>
        <begin position="335"/>
        <end position="357"/>
    </location>
</feature>
<name>A0A426V9U6_9BURK</name>
<protein>
    <submittedName>
        <fullName evidence="3">PEP-CTERM sorting domain-containing protein</fullName>
    </submittedName>
</protein>
<organism evidence="3 4">
    <name type="scientific">Aquabacterium soli</name>
    <dbReference type="NCBI Taxonomy" id="2493092"/>
    <lineage>
        <taxon>Bacteria</taxon>
        <taxon>Pseudomonadati</taxon>
        <taxon>Pseudomonadota</taxon>
        <taxon>Betaproteobacteria</taxon>
        <taxon>Burkholderiales</taxon>
        <taxon>Aquabacterium</taxon>
    </lineage>
</organism>
<dbReference type="AlphaFoldDB" id="A0A426V9U6"/>
<evidence type="ECO:0000313" key="4">
    <source>
        <dbReference type="Proteomes" id="UP000269265"/>
    </source>
</evidence>
<proteinExistence type="predicted"/>
<feature type="region of interest" description="Disordered" evidence="1">
    <location>
        <begin position="142"/>
        <end position="163"/>
    </location>
</feature>
<reference evidence="3 4" key="1">
    <citation type="submission" date="2018-12" db="EMBL/GenBank/DDBJ databases">
        <title>The whole draft genome of Aquabacterium sp. SJQ9.</title>
        <authorList>
            <person name="Sun L."/>
            <person name="Gao X."/>
            <person name="Chen W."/>
            <person name="Huang K."/>
        </authorList>
    </citation>
    <scope>NUCLEOTIDE SEQUENCE [LARGE SCALE GENOMIC DNA]</scope>
    <source>
        <strain evidence="3 4">SJQ9</strain>
    </source>
</reference>
<sequence>MSRRYQIAGQRPLTRRLDHRTLLVTNPGEFRMVFKTTSCAVITACLLATLSSSNAHAAISANLSFSDLHFTVIDDTPDDGITSSATFKLATTTANSYTNAGQQDNIGHASDATGLPLTSVSAATPFGLASIGGTSGTVSATLGNSTDLDRLTPPRGEPYADGASESSIVVGNEIGFNSAGMEDGHPFQITLSAGTTIVFEGSYSTSMTISRQQVADLRDSVWGQADPSREIANAWYTGSAAAAVSGYFYSGQMAYDPYKDSFFRNDVLEVFNDLCANCELTDLTSQTSGTFRMSYSNLTGSDLDVNFLFIAGASVAQLAGLSYTPTPPVIPEVPAIPEPSTCALMGLGLLGLGWARRRHAAR</sequence>
<gene>
    <name evidence="3" type="ORF">EIP75_14045</name>
</gene>
<dbReference type="Pfam" id="PF07589">
    <property type="entry name" value="PEP-CTERM"/>
    <property type="match status" value="1"/>
</dbReference>